<dbReference type="PANTHER" id="PTHR43884:SF20">
    <property type="entry name" value="ACYL-COA DEHYDROGENASE FADE28"/>
    <property type="match status" value="1"/>
</dbReference>
<evidence type="ECO:0000256" key="2">
    <source>
        <dbReference type="ARBA" id="ARBA00009347"/>
    </source>
</evidence>
<comment type="similarity">
    <text evidence="2">Belongs to the acyl-CoA dehydrogenase family.</text>
</comment>
<dbReference type="SUPFAM" id="SSF56645">
    <property type="entry name" value="Acyl-CoA dehydrogenase NM domain-like"/>
    <property type="match status" value="1"/>
</dbReference>
<organism evidence="8 9">
    <name type="scientific">Shewanella pealeana (strain ATCC 700345 / ANG-SQ1)</name>
    <dbReference type="NCBI Taxonomy" id="398579"/>
    <lineage>
        <taxon>Bacteria</taxon>
        <taxon>Pseudomonadati</taxon>
        <taxon>Pseudomonadota</taxon>
        <taxon>Gammaproteobacteria</taxon>
        <taxon>Alteromonadales</taxon>
        <taxon>Shewanellaceae</taxon>
        <taxon>Shewanella</taxon>
    </lineage>
</organism>
<evidence type="ECO:0000256" key="4">
    <source>
        <dbReference type="ARBA" id="ARBA00022827"/>
    </source>
</evidence>
<evidence type="ECO:0000256" key="5">
    <source>
        <dbReference type="ARBA" id="ARBA00023002"/>
    </source>
</evidence>
<reference evidence="8 9" key="1">
    <citation type="submission" date="2007-10" db="EMBL/GenBank/DDBJ databases">
        <title>Complete sequence of Shewanella pealeana ATCC 700345.</title>
        <authorList>
            <consortium name="US DOE Joint Genome Institute"/>
            <person name="Copeland A."/>
            <person name="Lucas S."/>
            <person name="Lapidus A."/>
            <person name="Barry K."/>
            <person name="Glavina del Rio T."/>
            <person name="Dalin E."/>
            <person name="Tice H."/>
            <person name="Pitluck S."/>
            <person name="Chertkov O."/>
            <person name="Brettin T."/>
            <person name="Bruce D."/>
            <person name="Detter J.C."/>
            <person name="Han C."/>
            <person name="Schmutz J."/>
            <person name="Larimer F."/>
            <person name="Land M."/>
            <person name="Hauser L."/>
            <person name="Kyrpides N."/>
            <person name="Kim E."/>
            <person name="Zhao J.-S.Z."/>
            <person name="Manno D."/>
            <person name="Hawari J."/>
            <person name="Richardson P."/>
        </authorList>
    </citation>
    <scope>NUCLEOTIDE SEQUENCE [LARGE SCALE GENOMIC DNA]</scope>
    <source>
        <strain evidence="9">ATCC 700345 / ANG-SQ1</strain>
    </source>
</reference>
<evidence type="ECO:0000313" key="8">
    <source>
        <dbReference type="EMBL" id="ABV87459.1"/>
    </source>
</evidence>
<dbReference type="eggNOG" id="COG1960">
    <property type="taxonomic scope" value="Bacteria"/>
</dbReference>
<dbReference type="SUPFAM" id="SSF47203">
    <property type="entry name" value="Acyl-CoA dehydrogenase C-terminal domain-like"/>
    <property type="match status" value="1"/>
</dbReference>
<dbReference type="Gene3D" id="2.40.110.10">
    <property type="entry name" value="Butyryl-CoA Dehydrogenase, subunit A, domain 2"/>
    <property type="match status" value="1"/>
</dbReference>
<name>A8H4H2_SHEPA</name>
<dbReference type="GO" id="GO:0003995">
    <property type="term" value="F:acyl-CoA dehydrogenase activity"/>
    <property type="evidence" value="ECO:0007669"/>
    <property type="project" value="TreeGrafter"/>
</dbReference>
<dbReference type="Gene3D" id="1.20.140.10">
    <property type="entry name" value="Butyryl-CoA Dehydrogenase, subunit A, domain 3"/>
    <property type="match status" value="1"/>
</dbReference>
<evidence type="ECO:0000259" key="7">
    <source>
        <dbReference type="Pfam" id="PF02771"/>
    </source>
</evidence>
<accession>A8H4H2</accession>
<comment type="cofactor">
    <cofactor evidence="1">
        <name>FAD</name>
        <dbReference type="ChEBI" id="CHEBI:57692"/>
    </cofactor>
</comment>
<dbReference type="InterPro" id="IPR046373">
    <property type="entry name" value="Acyl-CoA_Oxase/DH_mid-dom_sf"/>
</dbReference>
<evidence type="ECO:0000313" key="9">
    <source>
        <dbReference type="Proteomes" id="UP000002608"/>
    </source>
</evidence>
<dbReference type="InterPro" id="IPR009075">
    <property type="entry name" value="AcylCo_DH/oxidase_C"/>
</dbReference>
<keyword evidence="3" id="KW-0285">Flavoprotein</keyword>
<gene>
    <name evidence="8" type="ordered locus">Spea_2139</name>
</gene>
<feature type="domain" description="Acyl-CoA dehydrogenase/oxidase C-terminal" evidence="6">
    <location>
        <begin position="229"/>
        <end position="356"/>
    </location>
</feature>
<dbReference type="EMBL" id="CP000851">
    <property type="protein sequence ID" value="ABV87459.1"/>
    <property type="molecule type" value="Genomic_DNA"/>
</dbReference>
<sequence>MDFSLTEEQQAIFEMSQGVFNDCCTDEYLREVDDSNITIMDTLWQTCIETGLHALYLPEEYGGSELGMTELALVLQAQGAALGLVPLWRHQLAGACLAKFATADLHPVVRAAASADNILTLSMPKLSKHSALVKATPNKENNGYLLSGKLSAVADAAIASHVLMPIEIANKVGFALVQLDAVNIERIDGVLTQGEQVSDLVFNQCPVFGHQLLADGASEWLTPRVLAAFSAMQLGVSEEQLKRTVEYICERRQFDRQIGAFQAVQMTMADCRIALEVLRSTLLQLCYRIDAGLGCDSEALACALHACDAGHLIGHKAQHVHGGFGVDISYPIHRYLYWSRAISLGLGGSQAITERLGDWLAENDKLGWKYDLNENN</sequence>
<keyword evidence="4" id="KW-0274">FAD</keyword>
<dbReference type="OrthoDB" id="4319499at2"/>
<dbReference type="GO" id="GO:0050660">
    <property type="term" value="F:flavin adenine dinucleotide binding"/>
    <property type="evidence" value="ECO:0007669"/>
    <property type="project" value="InterPro"/>
</dbReference>
<dbReference type="KEGG" id="spl:Spea_2139"/>
<dbReference type="InterPro" id="IPR037069">
    <property type="entry name" value="AcylCoA_DH/ox_N_sf"/>
</dbReference>
<dbReference type="HOGENOM" id="CLU_018204_5_3_6"/>
<dbReference type="RefSeq" id="WP_012155375.1">
    <property type="nucleotide sequence ID" value="NC_009901.1"/>
</dbReference>
<evidence type="ECO:0000256" key="3">
    <source>
        <dbReference type="ARBA" id="ARBA00022630"/>
    </source>
</evidence>
<keyword evidence="9" id="KW-1185">Reference proteome</keyword>
<dbReference type="Pfam" id="PF00441">
    <property type="entry name" value="Acyl-CoA_dh_1"/>
    <property type="match status" value="1"/>
</dbReference>
<dbReference type="PANTHER" id="PTHR43884">
    <property type="entry name" value="ACYL-COA DEHYDROGENASE"/>
    <property type="match status" value="1"/>
</dbReference>
<dbReference type="InterPro" id="IPR009100">
    <property type="entry name" value="AcylCoA_DH/oxidase_NM_dom_sf"/>
</dbReference>
<dbReference type="STRING" id="398579.Spea_2139"/>
<dbReference type="Proteomes" id="UP000002608">
    <property type="component" value="Chromosome"/>
</dbReference>
<evidence type="ECO:0000256" key="1">
    <source>
        <dbReference type="ARBA" id="ARBA00001974"/>
    </source>
</evidence>
<dbReference type="InterPro" id="IPR036250">
    <property type="entry name" value="AcylCo_DH-like_C"/>
</dbReference>
<evidence type="ECO:0000259" key="6">
    <source>
        <dbReference type="Pfam" id="PF00441"/>
    </source>
</evidence>
<dbReference type="Pfam" id="PF02771">
    <property type="entry name" value="Acyl-CoA_dh_N"/>
    <property type="match status" value="1"/>
</dbReference>
<feature type="domain" description="Acyl-CoA dehydrogenase/oxidase N-terminal" evidence="7">
    <location>
        <begin position="6"/>
        <end position="104"/>
    </location>
</feature>
<dbReference type="AlphaFoldDB" id="A8H4H2"/>
<dbReference type="InterPro" id="IPR013786">
    <property type="entry name" value="AcylCoA_DH/ox_N"/>
</dbReference>
<protein>
    <submittedName>
        <fullName evidence="8">Acyl-CoA dehydrogenase domain protein</fullName>
    </submittedName>
</protein>
<keyword evidence="5" id="KW-0560">Oxidoreductase</keyword>
<dbReference type="Gene3D" id="1.10.540.10">
    <property type="entry name" value="Acyl-CoA dehydrogenase/oxidase, N-terminal domain"/>
    <property type="match status" value="1"/>
</dbReference>
<proteinExistence type="inferred from homology"/>